<feature type="compositionally biased region" description="Low complexity" evidence="1">
    <location>
        <begin position="79"/>
        <end position="94"/>
    </location>
</feature>
<proteinExistence type="predicted"/>
<evidence type="ECO:0000313" key="3">
    <source>
        <dbReference type="EMBL" id="RST88342.1"/>
    </source>
</evidence>
<organism evidence="3 4">
    <name type="scientific">Aquibium carbonis</name>
    <dbReference type="NCBI Taxonomy" id="2495581"/>
    <lineage>
        <taxon>Bacteria</taxon>
        <taxon>Pseudomonadati</taxon>
        <taxon>Pseudomonadota</taxon>
        <taxon>Alphaproteobacteria</taxon>
        <taxon>Hyphomicrobiales</taxon>
        <taxon>Phyllobacteriaceae</taxon>
        <taxon>Aquibium</taxon>
    </lineage>
</organism>
<keyword evidence="2" id="KW-0812">Transmembrane</keyword>
<sequence>MTSVEELKKDQTEVLPEPRRSGLLARYFARFDEGEVIRYAFGGLLIGTFGVLGFDMHDLIHARATDASRPSQHLAAPAVLPPAVDDRGSGSSSGTTDPRGNVTADEDVLRAPMQFTLEPGGVLTARGYIDMGARARFEAELAARGEYVRIVALDSPGGALDDALGMSRLIRDRGLSTLVEDGALCASSCPLVLAGGTDRSIGPKAAVGVHQFYSVSSEPAAPAQAMSDAQATTARISRHLSEMGVDPALWLHALDTPPRSLYYLSAQEIQGYKLSTGSLKVAARQ</sequence>
<reference evidence="3 4" key="1">
    <citation type="submission" date="2018-12" db="EMBL/GenBank/DDBJ databases">
        <title>Mesorhizobium carbonis sp. nov., isolated from coal mine water.</title>
        <authorList>
            <person name="Xin W."/>
            <person name="Xu Z."/>
            <person name="Xiang F."/>
            <person name="Zhang J."/>
            <person name="Xi L."/>
            <person name="Liu J."/>
        </authorList>
    </citation>
    <scope>NUCLEOTIDE SEQUENCE [LARGE SCALE GENOMIC DNA]</scope>
    <source>
        <strain evidence="3 4">B2.3</strain>
    </source>
</reference>
<dbReference type="InterPro" id="IPR029045">
    <property type="entry name" value="ClpP/crotonase-like_dom_sf"/>
</dbReference>
<evidence type="ECO:0000313" key="4">
    <source>
        <dbReference type="Proteomes" id="UP000278398"/>
    </source>
</evidence>
<dbReference type="OrthoDB" id="5936191at2"/>
<evidence type="ECO:0008006" key="5">
    <source>
        <dbReference type="Google" id="ProtNLM"/>
    </source>
</evidence>
<keyword evidence="2" id="KW-1133">Transmembrane helix</keyword>
<evidence type="ECO:0000256" key="1">
    <source>
        <dbReference type="SAM" id="MobiDB-lite"/>
    </source>
</evidence>
<accession>A0A3S0AAH4</accession>
<name>A0A3S0AAH4_9HYPH</name>
<gene>
    <name evidence="3" type="ORF">EJC49_01195</name>
</gene>
<comment type="caution">
    <text evidence="3">The sequence shown here is derived from an EMBL/GenBank/DDBJ whole genome shotgun (WGS) entry which is preliminary data.</text>
</comment>
<dbReference type="Gene3D" id="3.90.226.10">
    <property type="entry name" value="2-enoyl-CoA Hydratase, Chain A, domain 1"/>
    <property type="match status" value="1"/>
</dbReference>
<dbReference type="SUPFAM" id="SSF52096">
    <property type="entry name" value="ClpP/crotonase"/>
    <property type="match status" value="1"/>
</dbReference>
<dbReference type="Proteomes" id="UP000278398">
    <property type="component" value="Unassembled WGS sequence"/>
</dbReference>
<evidence type="ECO:0000256" key="2">
    <source>
        <dbReference type="SAM" id="Phobius"/>
    </source>
</evidence>
<keyword evidence="4" id="KW-1185">Reference proteome</keyword>
<dbReference type="RefSeq" id="WP_126697616.1">
    <property type="nucleotide sequence ID" value="NZ_RWKW01000002.1"/>
</dbReference>
<protein>
    <recommendedName>
        <fullName evidence="5">Clp protease</fullName>
    </recommendedName>
</protein>
<dbReference type="EMBL" id="RWKW01000002">
    <property type="protein sequence ID" value="RST88342.1"/>
    <property type="molecule type" value="Genomic_DNA"/>
</dbReference>
<keyword evidence="2" id="KW-0472">Membrane</keyword>
<feature type="region of interest" description="Disordered" evidence="1">
    <location>
        <begin position="79"/>
        <end position="105"/>
    </location>
</feature>
<dbReference type="AlphaFoldDB" id="A0A3S0AAH4"/>
<feature type="transmembrane region" description="Helical" evidence="2">
    <location>
        <begin position="36"/>
        <end position="54"/>
    </location>
</feature>